<reference evidence="1" key="2">
    <citation type="submission" date="2021-08" db="EMBL/GenBank/DDBJ databases">
        <authorList>
            <person name="Tani A."/>
            <person name="Ola A."/>
            <person name="Ogura Y."/>
            <person name="Katsura K."/>
            <person name="Hayashi T."/>
        </authorList>
    </citation>
    <scope>NUCLEOTIDE SEQUENCE</scope>
    <source>
        <strain evidence="1">JCM 32048</strain>
    </source>
</reference>
<dbReference type="AlphaFoldDB" id="A0AA37M526"/>
<dbReference type="Proteomes" id="UP001055286">
    <property type="component" value="Unassembled WGS sequence"/>
</dbReference>
<dbReference type="EMBL" id="BPQJ01000015">
    <property type="protein sequence ID" value="GJD63218.1"/>
    <property type="molecule type" value="Genomic_DNA"/>
</dbReference>
<keyword evidence="2" id="KW-1185">Reference proteome</keyword>
<sequence length="34" mass="3875">MVDQAGGEFDQGALLWRTVGVLPDFRVSRQARLW</sequence>
<evidence type="ECO:0000313" key="2">
    <source>
        <dbReference type="Proteomes" id="UP001055286"/>
    </source>
</evidence>
<evidence type="ECO:0000313" key="1">
    <source>
        <dbReference type="EMBL" id="GJD63218.1"/>
    </source>
</evidence>
<protein>
    <submittedName>
        <fullName evidence="1">Uncharacterized protein</fullName>
    </submittedName>
</protein>
<organism evidence="1 2">
    <name type="scientific">Methylobacterium frigidaeris</name>
    <dbReference type="NCBI Taxonomy" id="2038277"/>
    <lineage>
        <taxon>Bacteria</taxon>
        <taxon>Pseudomonadati</taxon>
        <taxon>Pseudomonadota</taxon>
        <taxon>Alphaproteobacteria</taxon>
        <taxon>Hyphomicrobiales</taxon>
        <taxon>Methylobacteriaceae</taxon>
        <taxon>Methylobacterium</taxon>
    </lineage>
</organism>
<comment type="caution">
    <text evidence="1">The sequence shown here is derived from an EMBL/GenBank/DDBJ whole genome shotgun (WGS) entry which is preliminary data.</text>
</comment>
<accession>A0AA37M526</accession>
<proteinExistence type="predicted"/>
<name>A0AA37M526_9HYPH</name>
<gene>
    <name evidence="1" type="ORF">MPEAHAMD_3382</name>
</gene>
<reference evidence="1" key="1">
    <citation type="journal article" date="2016" name="Front. Microbiol.">
        <title>Genome Sequence of the Piezophilic, Mesophilic Sulfate-Reducing Bacterium Desulfovibrio indicus J2T.</title>
        <authorList>
            <person name="Cao J."/>
            <person name="Maignien L."/>
            <person name="Shao Z."/>
            <person name="Alain K."/>
            <person name="Jebbar M."/>
        </authorList>
    </citation>
    <scope>NUCLEOTIDE SEQUENCE</scope>
    <source>
        <strain evidence="1">JCM 32048</strain>
    </source>
</reference>